<evidence type="ECO:0000313" key="2">
    <source>
        <dbReference type="EMBL" id="MET3750466.1"/>
    </source>
</evidence>
<evidence type="ECO:0000313" key="3">
    <source>
        <dbReference type="Proteomes" id="UP001549106"/>
    </source>
</evidence>
<feature type="domain" description="Bacterial toxin 44" evidence="1">
    <location>
        <begin position="2"/>
        <end position="66"/>
    </location>
</feature>
<sequence>MRQDDIGNIHYGYVGRELFGAITLVLGGGLYQIKTDFPDIQWNHFYAAFDDPQDQLMVLYGTVLWDRDNRDWF</sequence>
<dbReference type="Proteomes" id="UP001549106">
    <property type="component" value="Unassembled WGS sequence"/>
</dbReference>
<organism evidence="2 3">
    <name type="scientific">Blautia caecimuris</name>
    <dbReference type="NCBI Taxonomy" id="1796615"/>
    <lineage>
        <taxon>Bacteria</taxon>
        <taxon>Bacillati</taxon>
        <taxon>Bacillota</taxon>
        <taxon>Clostridia</taxon>
        <taxon>Lachnospirales</taxon>
        <taxon>Lachnospiraceae</taxon>
        <taxon>Blautia</taxon>
    </lineage>
</organism>
<comment type="caution">
    <text evidence="2">The sequence shown here is derived from an EMBL/GenBank/DDBJ whole genome shotgun (WGS) entry which is preliminary data.</text>
</comment>
<proteinExistence type="predicted"/>
<gene>
    <name evidence="2" type="ORF">ABID24_001718</name>
</gene>
<keyword evidence="3" id="KW-1185">Reference proteome</keyword>
<evidence type="ECO:0000259" key="1">
    <source>
        <dbReference type="Pfam" id="PF15607"/>
    </source>
</evidence>
<accession>A0ABV2M1Z5</accession>
<name>A0ABV2M1Z5_9FIRM</name>
<protein>
    <recommendedName>
        <fullName evidence="1">Bacterial toxin 44 domain-containing protein</fullName>
    </recommendedName>
</protein>
<dbReference type="InterPro" id="IPR028946">
    <property type="entry name" value="Ntox44"/>
</dbReference>
<dbReference type="Pfam" id="PF15607">
    <property type="entry name" value="Ntox44"/>
    <property type="match status" value="1"/>
</dbReference>
<dbReference type="EMBL" id="JBEPMJ010000011">
    <property type="protein sequence ID" value="MET3750466.1"/>
    <property type="molecule type" value="Genomic_DNA"/>
</dbReference>
<reference evidence="2 3" key="1">
    <citation type="submission" date="2024-06" db="EMBL/GenBank/DDBJ databases">
        <title>Genomic Encyclopedia of Type Strains, Phase IV (KMG-IV): sequencing the most valuable type-strain genomes for metagenomic binning, comparative biology and taxonomic classification.</title>
        <authorList>
            <person name="Goeker M."/>
        </authorList>
    </citation>
    <scope>NUCLEOTIDE SEQUENCE [LARGE SCALE GENOMIC DNA]</scope>
    <source>
        <strain evidence="2 3">DSM 29492</strain>
    </source>
</reference>